<proteinExistence type="predicted"/>
<evidence type="ECO:0000313" key="3">
    <source>
        <dbReference type="Proteomes" id="UP001196413"/>
    </source>
</evidence>
<feature type="region of interest" description="Disordered" evidence="1">
    <location>
        <begin position="70"/>
        <end position="116"/>
    </location>
</feature>
<keyword evidence="3" id="KW-1185">Reference proteome</keyword>
<protein>
    <submittedName>
        <fullName evidence="2">Uncharacterized protein</fullName>
    </submittedName>
</protein>
<gene>
    <name evidence="2" type="ORF">KIN20_030316</name>
</gene>
<feature type="compositionally biased region" description="Basic and acidic residues" evidence="1">
    <location>
        <begin position="72"/>
        <end position="116"/>
    </location>
</feature>
<evidence type="ECO:0000256" key="1">
    <source>
        <dbReference type="SAM" id="MobiDB-lite"/>
    </source>
</evidence>
<evidence type="ECO:0000313" key="2">
    <source>
        <dbReference type="EMBL" id="KAJ1368950.1"/>
    </source>
</evidence>
<dbReference type="EMBL" id="JAHQIW010006366">
    <property type="protein sequence ID" value="KAJ1368950.1"/>
    <property type="molecule type" value="Genomic_DNA"/>
</dbReference>
<comment type="caution">
    <text evidence="2">The sequence shown here is derived from an EMBL/GenBank/DDBJ whole genome shotgun (WGS) entry which is preliminary data.</text>
</comment>
<accession>A0AAD5R3K3</accession>
<reference evidence="2" key="1">
    <citation type="submission" date="2021-06" db="EMBL/GenBank/DDBJ databases">
        <title>Parelaphostrongylus tenuis whole genome reference sequence.</title>
        <authorList>
            <person name="Garwood T.J."/>
            <person name="Larsen P.A."/>
            <person name="Fountain-Jones N.M."/>
            <person name="Garbe J.R."/>
            <person name="Macchietto M.G."/>
            <person name="Kania S.A."/>
            <person name="Gerhold R.W."/>
            <person name="Richards J.E."/>
            <person name="Wolf T.M."/>
        </authorList>
    </citation>
    <scope>NUCLEOTIDE SEQUENCE</scope>
    <source>
        <strain evidence="2">MNPRO001-30</strain>
        <tissue evidence="2">Meninges</tissue>
    </source>
</reference>
<dbReference type="AlphaFoldDB" id="A0AAD5R3K3"/>
<organism evidence="2 3">
    <name type="scientific">Parelaphostrongylus tenuis</name>
    <name type="common">Meningeal worm</name>
    <dbReference type="NCBI Taxonomy" id="148309"/>
    <lineage>
        <taxon>Eukaryota</taxon>
        <taxon>Metazoa</taxon>
        <taxon>Ecdysozoa</taxon>
        <taxon>Nematoda</taxon>
        <taxon>Chromadorea</taxon>
        <taxon>Rhabditida</taxon>
        <taxon>Rhabditina</taxon>
        <taxon>Rhabditomorpha</taxon>
        <taxon>Strongyloidea</taxon>
        <taxon>Metastrongylidae</taxon>
        <taxon>Parelaphostrongylus</taxon>
    </lineage>
</organism>
<dbReference type="Proteomes" id="UP001196413">
    <property type="component" value="Unassembled WGS sequence"/>
</dbReference>
<name>A0AAD5R3K3_PARTN</name>
<feature type="region of interest" description="Disordered" evidence="1">
    <location>
        <begin position="18"/>
        <end position="40"/>
    </location>
</feature>
<sequence length="116" mass="13798">MIDDRIRSSIQSVRTDMLLEGEPYEEQIRNPNMNPSDPLEPPYFPSFRLYRMERSDSSVAAFRLDGISINPQEREREGEGRRQKRLRVERERGRNKRIIERDGSEKEEDRAVMNSE</sequence>